<accession>A0A8T0EBU3</accession>
<evidence type="ECO:0000313" key="1">
    <source>
        <dbReference type="EMBL" id="KAF8770217.1"/>
    </source>
</evidence>
<evidence type="ECO:0000313" key="2">
    <source>
        <dbReference type="Proteomes" id="UP000807504"/>
    </source>
</evidence>
<protein>
    <submittedName>
        <fullName evidence="1">Uncharacterized protein</fullName>
    </submittedName>
</protein>
<reference evidence="1" key="1">
    <citation type="journal article" date="2020" name="bioRxiv">
        <title>Chromosome-level reference genome of the European wasp spider Argiope bruennichi: a resource for studies on range expansion and evolutionary adaptation.</title>
        <authorList>
            <person name="Sheffer M.M."/>
            <person name="Hoppe A."/>
            <person name="Krehenwinkel H."/>
            <person name="Uhl G."/>
            <person name="Kuss A.W."/>
            <person name="Jensen L."/>
            <person name="Jensen C."/>
            <person name="Gillespie R.G."/>
            <person name="Hoff K.J."/>
            <person name="Prost S."/>
        </authorList>
    </citation>
    <scope>NUCLEOTIDE SEQUENCE</scope>
</reference>
<dbReference type="AlphaFoldDB" id="A0A8T0EBU3"/>
<organism evidence="1 2">
    <name type="scientific">Argiope bruennichi</name>
    <name type="common">Wasp spider</name>
    <name type="synonym">Aranea bruennichi</name>
    <dbReference type="NCBI Taxonomy" id="94029"/>
    <lineage>
        <taxon>Eukaryota</taxon>
        <taxon>Metazoa</taxon>
        <taxon>Ecdysozoa</taxon>
        <taxon>Arthropoda</taxon>
        <taxon>Chelicerata</taxon>
        <taxon>Arachnida</taxon>
        <taxon>Araneae</taxon>
        <taxon>Araneomorphae</taxon>
        <taxon>Entelegynae</taxon>
        <taxon>Araneoidea</taxon>
        <taxon>Araneidae</taxon>
        <taxon>Argiope</taxon>
    </lineage>
</organism>
<keyword evidence="2" id="KW-1185">Reference proteome</keyword>
<reference evidence="1" key="2">
    <citation type="submission" date="2020-06" db="EMBL/GenBank/DDBJ databases">
        <authorList>
            <person name="Sheffer M."/>
        </authorList>
    </citation>
    <scope>NUCLEOTIDE SEQUENCE</scope>
</reference>
<dbReference type="Proteomes" id="UP000807504">
    <property type="component" value="Unassembled WGS sequence"/>
</dbReference>
<dbReference type="EMBL" id="JABXBU010002228">
    <property type="protein sequence ID" value="KAF8770217.1"/>
    <property type="molecule type" value="Genomic_DNA"/>
</dbReference>
<name>A0A8T0EBU3_ARGBR</name>
<gene>
    <name evidence="1" type="ORF">HNY73_017774</name>
</gene>
<sequence length="155" mass="18053">MDENSLVDLLITMSSFPTDAIEIIPTTENILEENFIPEKMSISPESDEINYFNDFNKNNILQNSSHNNILANNMYEVQTHNETVAISEIFPEDISEFENLYRQNQQDAFEEFVKPNFNITRLPINSYWAEWLLKHAQCCIGNWKLDNSDNSLDPL</sequence>
<proteinExistence type="predicted"/>
<comment type="caution">
    <text evidence="1">The sequence shown here is derived from an EMBL/GenBank/DDBJ whole genome shotgun (WGS) entry which is preliminary data.</text>
</comment>